<organism evidence="3 4">
    <name type="scientific">Marchantia polymorpha</name>
    <name type="common">Common liverwort</name>
    <name type="synonym">Marchantia aquatica</name>
    <dbReference type="NCBI Taxonomy" id="3197"/>
    <lineage>
        <taxon>Eukaryota</taxon>
        <taxon>Viridiplantae</taxon>
        <taxon>Streptophyta</taxon>
        <taxon>Embryophyta</taxon>
        <taxon>Marchantiophyta</taxon>
        <taxon>Marchantiopsida</taxon>
        <taxon>Marchantiidae</taxon>
        <taxon>Marchantiales</taxon>
        <taxon>Marchantiaceae</taxon>
        <taxon>Marchantia</taxon>
    </lineage>
</organism>
<feature type="signal peptide" evidence="2">
    <location>
        <begin position="1"/>
        <end position="36"/>
    </location>
</feature>
<feature type="chain" id="PRO_5015338053" description="Gnk2-homologous domain-containing protein" evidence="2">
    <location>
        <begin position="37"/>
        <end position="188"/>
    </location>
</feature>
<accession>A0A2R6WIE5</accession>
<dbReference type="AlphaFoldDB" id="A0A2R6WIE5"/>
<dbReference type="Proteomes" id="UP000244005">
    <property type="component" value="Unassembled WGS sequence"/>
</dbReference>
<evidence type="ECO:0000313" key="4">
    <source>
        <dbReference type="Proteomes" id="UP000244005"/>
    </source>
</evidence>
<gene>
    <name evidence="3" type="ORF">MARPO_0087s0068</name>
</gene>
<evidence type="ECO:0000256" key="2">
    <source>
        <dbReference type="SAM" id="SignalP"/>
    </source>
</evidence>
<evidence type="ECO:0000313" key="3">
    <source>
        <dbReference type="EMBL" id="PTQ33637.1"/>
    </source>
</evidence>
<evidence type="ECO:0000256" key="1">
    <source>
        <dbReference type="SAM" id="MobiDB-lite"/>
    </source>
</evidence>
<reference evidence="4" key="1">
    <citation type="journal article" date="2017" name="Cell">
        <title>Insights into land plant evolution garnered from the Marchantia polymorpha genome.</title>
        <authorList>
            <person name="Bowman J.L."/>
            <person name="Kohchi T."/>
            <person name="Yamato K.T."/>
            <person name="Jenkins J."/>
            <person name="Shu S."/>
            <person name="Ishizaki K."/>
            <person name="Yamaoka S."/>
            <person name="Nishihama R."/>
            <person name="Nakamura Y."/>
            <person name="Berger F."/>
            <person name="Adam C."/>
            <person name="Aki S.S."/>
            <person name="Althoff F."/>
            <person name="Araki T."/>
            <person name="Arteaga-Vazquez M.A."/>
            <person name="Balasubrmanian S."/>
            <person name="Barry K."/>
            <person name="Bauer D."/>
            <person name="Boehm C.R."/>
            <person name="Briginshaw L."/>
            <person name="Caballero-Perez J."/>
            <person name="Catarino B."/>
            <person name="Chen F."/>
            <person name="Chiyoda S."/>
            <person name="Chovatia M."/>
            <person name="Davies K.M."/>
            <person name="Delmans M."/>
            <person name="Demura T."/>
            <person name="Dierschke T."/>
            <person name="Dolan L."/>
            <person name="Dorantes-Acosta A.E."/>
            <person name="Eklund D.M."/>
            <person name="Florent S.N."/>
            <person name="Flores-Sandoval E."/>
            <person name="Fujiyama A."/>
            <person name="Fukuzawa H."/>
            <person name="Galik B."/>
            <person name="Grimanelli D."/>
            <person name="Grimwood J."/>
            <person name="Grossniklaus U."/>
            <person name="Hamada T."/>
            <person name="Haseloff J."/>
            <person name="Hetherington A.J."/>
            <person name="Higo A."/>
            <person name="Hirakawa Y."/>
            <person name="Hundley H.N."/>
            <person name="Ikeda Y."/>
            <person name="Inoue K."/>
            <person name="Inoue S.I."/>
            <person name="Ishida S."/>
            <person name="Jia Q."/>
            <person name="Kakita M."/>
            <person name="Kanazawa T."/>
            <person name="Kawai Y."/>
            <person name="Kawashima T."/>
            <person name="Kennedy M."/>
            <person name="Kinose K."/>
            <person name="Kinoshita T."/>
            <person name="Kohara Y."/>
            <person name="Koide E."/>
            <person name="Komatsu K."/>
            <person name="Kopischke S."/>
            <person name="Kubo M."/>
            <person name="Kyozuka J."/>
            <person name="Lagercrantz U."/>
            <person name="Lin S.S."/>
            <person name="Lindquist E."/>
            <person name="Lipzen A.M."/>
            <person name="Lu C.W."/>
            <person name="De Luna E."/>
            <person name="Martienssen R.A."/>
            <person name="Minamino N."/>
            <person name="Mizutani M."/>
            <person name="Mizutani M."/>
            <person name="Mochizuki N."/>
            <person name="Monte I."/>
            <person name="Mosher R."/>
            <person name="Nagasaki H."/>
            <person name="Nakagami H."/>
            <person name="Naramoto S."/>
            <person name="Nishitani K."/>
            <person name="Ohtani M."/>
            <person name="Okamoto T."/>
            <person name="Okumura M."/>
            <person name="Phillips J."/>
            <person name="Pollak B."/>
            <person name="Reinders A."/>
            <person name="Rovekamp M."/>
            <person name="Sano R."/>
            <person name="Sawa S."/>
            <person name="Schmid M.W."/>
            <person name="Shirakawa M."/>
            <person name="Solano R."/>
            <person name="Spunde A."/>
            <person name="Suetsugu N."/>
            <person name="Sugano S."/>
            <person name="Sugiyama A."/>
            <person name="Sun R."/>
            <person name="Suzuki Y."/>
            <person name="Takenaka M."/>
            <person name="Takezawa D."/>
            <person name="Tomogane H."/>
            <person name="Tsuzuki M."/>
            <person name="Ueda T."/>
            <person name="Umeda M."/>
            <person name="Ward J.M."/>
            <person name="Watanabe Y."/>
            <person name="Yazaki K."/>
            <person name="Yokoyama R."/>
            <person name="Yoshitake Y."/>
            <person name="Yotsui I."/>
            <person name="Zachgo S."/>
            <person name="Schmutz J."/>
        </authorList>
    </citation>
    <scope>NUCLEOTIDE SEQUENCE [LARGE SCALE GENOMIC DNA]</scope>
    <source>
        <strain evidence="4">Tak-1</strain>
    </source>
</reference>
<keyword evidence="4" id="KW-1185">Reference proteome</keyword>
<dbReference type="EMBL" id="KZ772759">
    <property type="protein sequence ID" value="PTQ33637.1"/>
    <property type="molecule type" value="Genomic_DNA"/>
</dbReference>
<dbReference type="OrthoDB" id="10401658at2759"/>
<proteinExistence type="predicted"/>
<dbReference type="Gramene" id="Mp4g05210.1">
    <property type="protein sequence ID" value="Mp4g05210.1.cds1"/>
    <property type="gene ID" value="Mp4g05210"/>
</dbReference>
<name>A0A2R6WIE5_MARPO</name>
<evidence type="ECO:0008006" key="5">
    <source>
        <dbReference type="Google" id="ProtNLM"/>
    </source>
</evidence>
<protein>
    <recommendedName>
        <fullName evidence="5">Gnk2-homologous domain-containing protein</fullName>
    </recommendedName>
</protein>
<feature type="region of interest" description="Disordered" evidence="1">
    <location>
        <begin position="38"/>
        <end position="63"/>
    </location>
</feature>
<keyword evidence="2" id="KW-0732">Signal</keyword>
<sequence length="188" mass="20413">MMVNMGENCHHVAVSTYSLLLLVACMIGSTFHTAVAQTETPSAAPTPPADDTGSDLFPSPDPTTTLTDAEILRFERAATEDMGTYNIAFTTTTDYTHCNIRGFYDAKNLTTHTLITNCFNELSNQVEALYAQGEAFYSDEYYYPTGYPYCAIKCFTITDSSAFAVSSKQLSIVSAAAASMVFLALAHL</sequence>